<sequence length="267" mass="28613">MRHIMQHFARQHALKQRIRSGQPTCGLFIKIPAPQIIELMAAADFDFLVLDAEHAPFGVDRLDSCLLAARAVEIPVLVRVPDHHPSHIQNALDLGAAGVIIPHITSAQDAGAAVSAATYRQGRRGFAASHRAARYGALTADAYREASDNSTIIIGQIEDAAAVDAIDQIAAIPGLDALFIGCADLAVSYGFNLSDTSRLEHPVRTICEAGRTQQKTLGIFLPDLGQVADWHAKGISLYFIASDQTLLTRAADNLSAAFKDAFASKNP</sequence>
<dbReference type="Pfam" id="PF03328">
    <property type="entry name" value="HpcH_HpaI"/>
    <property type="match status" value="1"/>
</dbReference>
<organism evidence="5 6">
    <name type="scientific">Paremcibacter congregatus</name>
    <dbReference type="NCBI Taxonomy" id="2043170"/>
    <lineage>
        <taxon>Bacteria</taxon>
        <taxon>Pseudomonadati</taxon>
        <taxon>Pseudomonadota</taxon>
        <taxon>Alphaproteobacteria</taxon>
        <taxon>Emcibacterales</taxon>
        <taxon>Emcibacteraceae</taxon>
        <taxon>Paremcibacter</taxon>
    </lineage>
</organism>
<keyword evidence="6" id="KW-1185">Reference proteome</keyword>
<evidence type="ECO:0000259" key="4">
    <source>
        <dbReference type="Pfam" id="PF03328"/>
    </source>
</evidence>
<dbReference type="FunCoup" id="A0A2G4YQJ3">
    <property type="interactions" value="253"/>
</dbReference>
<keyword evidence="2" id="KW-0479">Metal-binding</keyword>
<keyword evidence="3" id="KW-0456">Lyase</keyword>
<dbReference type="InterPro" id="IPR050251">
    <property type="entry name" value="HpcH-HpaI_aldolase"/>
</dbReference>
<proteinExistence type="inferred from homology"/>
<dbReference type="PANTHER" id="PTHR30502">
    <property type="entry name" value="2-KETO-3-DEOXY-L-RHAMNONATE ALDOLASE"/>
    <property type="match status" value="1"/>
</dbReference>
<dbReference type="InterPro" id="IPR040442">
    <property type="entry name" value="Pyrv_kinase-like_dom_sf"/>
</dbReference>
<evidence type="ECO:0000313" key="6">
    <source>
        <dbReference type="Proteomes" id="UP000229730"/>
    </source>
</evidence>
<reference evidence="5 6" key="1">
    <citation type="submission" date="2017-10" db="EMBL/GenBank/DDBJ databases">
        <title>Frigbacter circumglobatus gen. nov. sp. nov., isolated from sediment cultured in situ.</title>
        <authorList>
            <person name="Zhao Z."/>
        </authorList>
    </citation>
    <scope>NUCLEOTIDE SEQUENCE [LARGE SCALE GENOMIC DNA]</scope>
    <source>
        <strain evidence="5 6">ZYL</strain>
    </source>
</reference>
<dbReference type="InParanoid" id="A0A2G4YQJ3"/>
<comment type="similarity">
    <text evidence="1">Belongs to the HpcH/HpaI aldolase family.</text>
</comment>
<dbReference type="InterPro" id="IPR005000">
    <property type="entry name" value="Aldolase/citrate-lyase_domain"/>
</dbReference>
<dbReference type="EMBL" id="PDEM01000024">
    <property type="protein sequence ID" value="PHZ84604.1"/>
    <property type="molecule type" value="Genomic_DNA"/>
</dbReference>
<feature type="domain" description="HpcH/HpaI aldolase/citrate lyase" evidence="4">
    <location>
        <begin position="26"/>
        <end position="247"/>
    </location>
</feature>
<dbReference type="OrthoDB" id="9802624at2"/>
<protein>
    <recommendedName>
        <fullName evidence="4">HpcH/HpaI aldolase/citrate lyase domain-containing protein</fullName>
    </recommendedName>
</protein>
<accession>A0A2G4YQJ3</accession>
<evidence type="ECO:0000256" key="3">
    <source>
        <dbReference type="ARBA" id="ARBA00023239"/>
    </source>
</evidence>
<dbReference type="SUPFAM" id="SSF51621">
    <property type="entry name" value="Phosphoenolpyruvate/pyruvate domain"/>
    <property type="match status" value="1"/>
</dbReference>
<comment type="caution">
    <text evidence="5">The sequence shown here is derived from an EMBL/GenBank/DDBJ whole genome shotgun (WGS) entry which is preliminary data.</text>
</comment>
<dbReference type="InterPro" id="IPR015813">
    <property type="entry name" value="Pyrv/PenolPyrv_kinase-like_dom"/>
</dbReference>
<name>A0A2G4YQJ3_9PROT</name>
<evidence type="ECO:0000256" key="1">
    <source>
        <dbReference type="ARBA" id="ARBA00005568"/>
    </source>
</evidence>
<evidence type="ECO:0000313" key="5">
    <source>
        <dbReference type="EMBL" id="PHZ84604.1"/>
    </source>
</evidence>
<dbReference type="AlphaFoldDB" id="A0A2G4YQJ3"/>
<gene>
    <name evidence="5" type="ORF">CRD36_12445</name>
</gene>
<dbReference type="GO" id="GO:0005737">
    <property type="term" value="C:cytoplasm"/>
    <property type="evidence" value="ECO:0007669"/>
    <property type="project" value="TreeGrafter"/>
</dbReference>
<dbReference type="GO" id="GO:0016832">
    <property type="term" value="F:aldehyde-lyase activity"/>
    <property type="evidence" value="ECO:0007669"/>
    <property type="project" value="TreeGrafter"/>
</dbReference>
<dbReference type="Proteomes" id="UP000229730">
    <property type="component" value="Unassembled WGS sequence"/>
</dbReference>
<dbReference type="Gene3D" id="3.20.20.60">
    <property type="entry name" value="Phosphoenolpyruvate-binding domains"/>
    <property type="match status" value="1"/>
</dbReference>
<evidence type="ECO:0000256" key="2">
    <source>
        <dbReference type="ARBA" id="ARBA00022723"/>
    </source>
</evidence>
<dbReference type="PANTHER" id="PTHR30502:SF0">
    <property type="entry name" value="PHOSPHOENOLPYRUVATE CARBOXYLASE FAMILY PROTEIN"/>
    <property type="match status" value="1"/>
</dbReference>
<dbReference type="GO" id="GO:0046872">
    <property type="term" value="F:metal ion binding"/>
    <property type="evidence" value="ECO:0007669"/>
    <property type="project" value="UniProtKB-KW"/>
</dbReference>